<reference evidence="2" key="1">
    <citation type="submission" date="2013-04" db="EMBL/GenBank/DDBJ databases">
        <authorList>
            <person name="Qu J."/>
            <person name="Murali S.C."/>
            <person name="Bandaranaike D."/>
            <person name="Bellair M."/>
            <person name="Blankenburg K."/>
            <person name="Chao H."/>
            <person name="Dinh H."/>
            <person name="Doddapaneni H."/>
            <person name="Downs B."/>
            <person name="Dugan-Rocha S."/>
            <person name="Elkadiri S."/>
            <person name="Gnanaolivu R.D."/>
            <person name="Hernandez B."/>
            <person name="Javaid M."/>
            <person name="Jayaseelan J.C."/>
            <person name="Lee S."/>
            <person name="Li M."/>
            <person name="Ming W."/>
            <person name="Munidasa M."/>
            <person name="Muniz J."/>
            <person name="Nguyen L."/>
            <person name="Ongeri F."/>
            <person name="Osuji N."/>
            <person name="Pu L.-L."/>
            <person name="Puazo M."/>
            <person name="Qu C."/>
            <person name="Quiroz J."/>
            <person name="Raj R."/>
            <person name="Weissenberger G."/>
            <person name="Xin Y."/>
            <person name="Zou X."/>
            <person name="Han Y."/>
            <person name="Richards S."/>
            <person name="Worley K."/>
            <person name="Muzny D."/>
            <person name="Gibbs R."/>
        </authorList>
    </citation>
    <scope>NUCLEOTIDE SEQUENCE</scope>
    <source>
        <strain evidence="2">Sampled in the wild</strain>
    </source>
</reference>
<feature type="compositionally biased region" description="Basic and acidic residues" evidence="1">
    <location>
        <begin position="20"/>
        <end position="66"/>
    </location>
</feature>
<dbReference type="AlphaFoldDB" id="A0A8K0KET5"/>
<dbReference type="EMBL" id="KZ308523">
    <property type="protein sequence ID" value="KAG8231028.1"/>
    <property type="molecule type" value="Genomic_DNA"/>
</dbReference>
<name>A0A8K0KET5_LADFU</name>
<protein>
    <submittedName>
        <fullName evidence="2">Uncharacterized protein</fullName>
    </submittedName>
</protein>
<comment type="caution">
    <text evidence="2">The sequence shown here is derived from an EMBL/GenBank/DDBJ whole genome shotgun (WGS) entry which is preliminary data.</text>
</comment>
<evidence type="ECO:0000313" key="3">
    <source>
        <dbReference type="Proteomes" id="UP000792457"/>
    </source>
</evidence>
<proteinExistence type="predicted"/>
<sequence>MEERRKEERERNTQARRNSRQVEERRVLEQEINTELRRKARKNEKIREEERERNTEARRNLRQDEERRVKERERDAVLRRNARKDEDRKEEEHGRNTKILSLRGLRQYQGKHLHIEKLIEGLNEVDITQCKVSGDSINFDERAIITHDCVEFNVKCQFTVERDVLQENFQETEIFCRVAIKREADSNGEVSTYPNILQDLLTNKNNPFYLNFRANIRIYNSALSFAFMGVAIVDVSVHGPYVFKVHVYHRTSHIEPLDGSTPKFAQLYVIDSSEATEKRMKQRETERCLPEVMCLIDNFIRSNKIHRGS</sequence>
<accession>A0A8K0KET5</accession>
<feature type="compositionally biased region" description="Basic and acidic residues" evidence="1">
    <location>
        <begin position="1"/>
        <end position="13"/>
    </location>
</feature>
<evidence type="ECO:0000313" key="2">
    <source>
        <dbReference type="EMBL" id="KAG8231028.1"/>
    </source>
</evidence>
<dbReference type="Proteomes" id="UP000792457">
    <property type="component" value="Unassembled WGS sequence"/>
</dbReference>
<dbReference type="PANTHER" id="PTHR45786:SF74">
    <property type="entry name" value="ATP-DEPENDENT DNA HELICASE"/>
    <property type="match status" value="1"/>
</dbReference>
<organism evidence="2 3">
    <name type="scientific">Ladona fulva</name>
    <name type="common">Scarce chaser dragonfly</name>
    <name type="synonym">Libellula fulva</name>
    <dbReference type="NCBI Taxonomy" id="123851"/>
    <lineage>
        <taxon>Eukaryota</taxon>
        <taxon>Metazoa</taxon>
        <taxon>Ecdysozoa</taxon>
        <taxon>Arthropoda</taxon>
        <taxon>Hexapoda</taxon>
        <taxon>Insecta</taxon>
        <taxon>Pterygota</taxon>
        <taxon>Palaeoptera</taxon>
        <taxon>Odonata</taxon>
        <taxon>Epiprocta</taxon>
        <taxon>Anisoptera</taxon>
        <taxon>Libelluloidea</taxon>
        <taxon>Libellulidae</taxon>
        <taxon>Ladona</taxon>
    </lineage>
</organism>
<keyword evidence="3" id="KW-1185">Reference proteome</keyword>
<gene>
    <name evidence="2" type="ORF">J437_LFUL009619</name>
</gene>
<dbReference type="OrthoDB" id="8043223at2759"/>
<feature type="region of interest" description="Disordered" evidence="1">
    <location>
        <begin position="1"/>
        <end position="66"/>
    </location>
</feature>
<dbReference type="PANTHER" id="PTHR45786">
    <property type="entry name" value="DNA BINDING PROTEIN-LIKE"/>
    <property type="match status" value="1"/>
</dbReference>
<reference evidence="2" key="2">
    <citation type="submission" date="2017-10" db="EMBL/GenBank/DDBJ databases">
        <title>Ladona fulva Genome sequencing and assembly.</title>
        <authorList>
            <person name="Murali S."/>
            <person name="Richards S."/>
            <person name="Bandaranaike D."/>
            <person name="Bellair M."/>
            <person name="Blankenburg K."/>
            <person name="Chao H."/>
            <person name="Dinh H."/>
            <person name="Doddapaneni H."/>
            <person name="Dugan-Rocha S."/>
            <person name="Elkadiri S."/>
            <person name="Gnanaolivu R."/>
            <person name="Hernandez B."/>
            <person name="Skinner E."/>
            <person name="Javaid M."/>
            <person name="Lee S."/>
            <person name="Li M."/>
            <person name="Ming W."/>
            <person name="Munidasa M."/>
            <person name="Muniz J."/>
            <person name="Nguyen L."/>
            <person name="Hughes D."/>
            <person name="Osuji N."/>
            <person name="Pu L.-L."/>
            <person name="Puazo M."/>
            <person name="Qu C."/>
            <person name="Quiroz J."/>
            <person name="Raj R."/>
            <person name="Weissenberger G."/>
            <person name="Xin Y."/>
            <person name="Zou X."/>
            <person name="Han Y."/>
            <person name="Worley K."/>
            <person name="Muzny D."/>
            <person name="Gibbs R."/>
        </authorList>
    </citation>
    <scope>NUCLEOTIDE SEQUENCE</scope>
    <source>
        <strain evidence="2">Sampled in the wild</strain>
    </source>
</reference>
<evidence type="ECO:0000256" key="1">
    <source>
        <dbReference type="SAM" id="MobiDB-lite"/>
    </source>
</evidence>